<name>A0A0J8U3Z7_9MYCO</name>
<evidence type="ECO:0000313" key="3">
    <source>
        <dbReference type="Proteomes" id="UP000037594"/>
    </source>
</evidence>
<dbReference type="AlphaFoldDB" id="A0A0J8U3Z7"/>
<reference evidence="2 3" key="1">
    <citation type="submission" date="2015-06" db="EMBL/GenBank/DDBJ databases">
        <title>Genome sequence of Mycobacterium conceptionense strain MLE.</title>
        <authorList>
            <person name="Greninger A.L."/>
            <person name="Cunningham G."/>
            <person name="Chiu C.Y."/>
            <person name="Miller S."/>
        </authorList>
    </citation>
    <scope>NUCLEOTIDE SEQUENCE [LARGE SCALE GENOMIC DNA]</scope>
    <source>
        <strain evidence="2 3">MLE</strain>
    </source>
</reference>
<comment type="caution">
    <text evidence="2">The sequence shown here is derived from an EMBL/GenBank/DDBJ whole genome shotgun (WGS) entry which is preliminary data.</text>
</comment>
<dbReference type="PATRIC" id="fig|451644.5.peg.4811"/>
<feature type="region of interest" description="Disordered" evidence="1">
    <location>
        <begin position="1"/>
        <end position="58"/>
    </location>
</feature>
<organism evidence="2 3">
    <name type="scientific">Mycolicibacterium conceptionense</name>
    <dbReference type="NCBI Taxonomy" id="451644"/>
    <lineage>
        <taxon>Bacteria</taxon>
        <taxon>Bacillati</taxon>
        <taxon>Actinomycetota</taxon>
        <taxon>Actinomycetes</taxon>
        <taxon>Mycobacteriales</taxon>
        <taxon>Mycobacteriaceae</taxon>
        <taxon>Mycolicibacterium</taxon>
    </lineage>
</organism>
<dbReference type="EMBL" id="LFOD01000026">
    <property type="protein sequence ID" value="KMV15827.1"/>
    <property type="molecule type" value="Genomic_DNA"/>
</dbReference>
<evidence type="ECO:0000313" key="2">
    <source>
        <dbReference type="EMBL" id="KMV15827.1"/>
    </source>
</evidence>
<dbReference type="RefSeq" id="WP_048896271.1">
    <property type="nucleotide sequence ID" value="NZ_LFOD01000026.1"/>
</dbReference>
<protein>
    <submittedName>
        <fullName evidence="2">Uncharacterized protein</fullName>
    </submittedName>
</protein>
<accession>A0A0J8U3Z7</accession>
<dbReference type="Proteomes" id="UP000037594">
    <property type="component" value="Unassembled WGS sequence"/>
</dbReference>
<gene>
    <name evidence="2" type="ORF">ACT17_23320</name>
</gene>
<evidence type="ECO:0000256" key="1">
    <source>
        <dbReference type="SAM" id="MobiDB-lite"/>
    </source>
</evidence>
<sequence length="189" mass="20468">MTDHQTEAARPSTTDDTLAGVSMPVDTLEGVGGAHPSLLAEVPEDAESAPPDDWRQYRDQLTPEQIGILEQFAGSSGLTALARTFAADNRRQQEHAHIPAPEDAESVLDWGAGAESDYRWCYFGASDGISISGPQRPDGSVERITSIDVDNLSTVELRKFAERLRVLADDLESRDRADCVPVFSDGAAR</sequence>
<proteinExistence type="predicted"/>